<organism evidence="3 4">
    <name type="scientific">Ichthyophthirius multifiliis</name>
    <name type="common">White spot disease agent</name>
    <name type="synonym">Ich</name>
    <dbReference type="NCBI Taxonomy" id="5932"/>
    <lineage>
        <taxon>Eukaryota</taxon>
        <taxon>Sar</taxon>
        <taxon>Alveolata</taxon>
        <taxon>Ciliophora</taxon>
        <taxon>Intramacronucleata</taxon>
        <taxon>Oligohymenophorea</taxon>
        <taxon>Hymenostomatida</taxon>
        <taxon>Ophryoglenina</taxon>
        <taxon>Ichthyophthirius</taxon>
    </lineage>
</organism>
<dbReference type="eggNOG" id="KOG2116">
    <property type="taxonomic scope" value="Eukaryota"/>
</dbReference>
<evidence type="ECO:0000256" key="1">
    <source>
        <dbReference type="ARBA" id="ARBA00005476"/>
    </source>
</evidence>
<proteinExistence type="inferred from homology"/>
<dbReference type="GeneID" id="14909313"/>
<comment type="similarity">
    <text evidence="1">Belongs to the lipin family.</text>
</comment>
<keyword evidence="4" id="KW-1185">Reference proteome</keyword>
<dbReference type="PANTHER" id="PTHR12181:SF12">
    <property type="entry name" value="PHOSPHATIDATE PHOSPHATASE"/>
    <property type="match status" value="1"/>
</dbReference>
<dbReference type="AlphaFoldDB" id="G0QNQ7"/>
<sequence>MIKTIKNLFNFFLEDQEFSLLSGVIDIIVVKWPDDSLRSSAFHVRFGTLKVLDTENVIININVNDVRISQAQMYLLPEGAGYFLEKNEDTNTLVKKLRPSNSLLNLFNLRKGYNKIEFIINTELQGEHVIEGKIYLFNYEAKLVISDVDGTITKSDIKGHINYMLGKQWTHDDIAQLYTQIQKNGYKIVYLSSRPITLYNYTQKYLKNIQQNGYKMPDGPTLLSPDLLLNSVNREVILKKADEFKGALLKDIQGLFPIGTNPIFAGFGNRDTDAIACLYAGIQVENIYIINEKGEIENIGKRQIFSYKKIYLNQQELFPVIRKVKIH</sequence>
<dbReference type="InterPro" id="IPR013209">
    <property type="entry name" value="LNS2"/>
</dbReference>
<dbReference type="SUPFAM" id="SSF56784">
    <property type="entry name" value="HAD-like"/>
    <property type="match status" value="1"/>
</dbReference>
<dbReference type="GO" id="GO:0008195">
    <property type="term" value="F:phosphatidate phosphatase activity"/>
    <property type="evidence" value="ECO:0007669"/>
    <property type="project" value="TreeGrafter"/>
</dbReference>
<dbReference type="RefSeq" id="XP_004037123.1">
    <property type="nucleotide sequence ID" value="XM_004037075.1"/>
</dbReference>
<dbReference type="Proteomes" id="UP000008983">
    <property type="component" value="Unassembled WGS sequence"/>
</dbReference>
<dbReference type="PANTHER" id="PTHR12181">
    <property type="entry name" value="LIPIN"/>
    <property type="match status" value="1"/>
</dbReference>
<reference evidence="3 4" key="1">
    <citation type="submission" date="2011-07" db="EMBL/GenBank/DDBJ databases">
        <authorList>
            <person name="Coyne R."/>
            <person name="Brami D."/>
            <person name="Johnson J."/>
            <person name="Hostetler J."/>
            <person name="Hannick L."/>
            <person name="Clark T."/>
            <person name="Cassidy-Hanley D."/>
            <person name="Inman J."/>
        </authorList>
    </citation>
    <scope>NUCLEOTIDE SEQUENCE [LARGE SCALE GENOMIC DNA]</scope>
    <source>
        <strain evidence="3 4">G5</strain>
    </source>
</reference>
<dbReference type="InterPro" id="IPR026058">
    <property type="entry name" value="LIPIN"/>
</dbReference>
<evidence type="ECO:0000313" key="4">
    <source>
        <dbReference type="Proteomes" id="UP000008983"/>
    </source>
</evidence>
<dbReference type="InterPro" id="IPR007651">
    <property type="entry name" value="Lipin_N"/>
</dbReference>
<dbReference type="EMBL" id="GL983507">
    <property type="protein sequence ID" value="EGR33137.1"/>
    <property type="molecule type" value="Genomic_DNA"/>
</dbReference>
<dbReference type="Pfam" id="PF08235">
    <property type="entry name" value="LNS2"/>
    <property type="match status" value="1"/>
</dbReference>
<dbReference type="InterPro" id="IPR023214">
    <property type="entry name" value="HAD_sf"/>
</dbReference>
<gene>
    <name evidence="3" type="ORF">IMG5_060870</name>
</gene>
<dbReference type="SMART" id="SM00775">
    <property type="entry name" value="LNS2"/>
    <property type="match status" value="1"/>
</dbReference>
<protein>
    <submittedName>
        <fullName evidence="3">Nuclear elongation and deformation protein, putative</fullName>
    </submittedName>
</protein>
<dbReference type="STRING" id="857967.G0QNQ7"/>
<evidence type="ECO:0000313" key="3">
    <source>
        <dbReference type="EMBL" id="EGR33137.1"/>
    </source>
</evidence>
<accession>G0QNQ7</accession>
<feature type="domain" description="LNS2/PITP" evidence="2">
    <location>
        <begin position="143"/>
        <end position="299"/>
    </location>
</feature>
<dbReference type="OMA" id="YTQDHIC"/>
<dbReference type="InParanoid" id="G0QNQ7"/>
<dbReference type="OrthoDB" id="4567at2759"/>
<evidence type="ECO:0000259" key="2">
    <source>
        <dbReference type="SMART" id="SM00775"/>
    </source>
</evidence>
<dbReference type="InterPro" id="IPR031315">
    <property type="entry name" value="LNS2/PITP"/>
</dbReference>
<name>G0QNQ7_ICHMU</name>
<dbReference type="InterPro" id="IPR036412">
    <property type="entry name" value="HAD-like_sf"/>
</dbReference>
<dbReference type="Pfam" id="PF04571">
    <property type="entry name" value="Lipin_N"/>
    <property type="match status" value="1"/>
</dbReference>
<dbReference type="Gene3D" id="3.40.50.1000">
    <property type="entry name" value="HAD superfamily/HAD-like"/>
    <property type="match status" value="1"/>
</dbReference>